<dbReference type="Proteomes" id="UP000798662">
    <property type="component" value="Chromosome 3"/>
</dbReference>
<gene>
    <name evidence="1" type="ORF">I4F81_011682</name>
</gene>
<proteinExistence type="predicted"/>
<comment type="caution">
    <text evidence="1">The sequence shown here is derived from an EMBL/GenBank/DDBJ whole genome shotgun (WGS) entry which is preliminary data.</text>
</comment>
<keyword evidence="2" id="KW-1185">Reference proteome</keyword>
<organism evidence="1 2">
    <name type="scientific">Pyropia yezoensis</name>
    <name type="common">Susabi-nori</name>
    <name type="synonym">Porphyra yezoensis</name>
    <dbReference type="NCBI Taxonomy" id="2788"/>
    <lineage>
        <taxon>Eukaryota</taxon>
        <taxon>Rhodophyta</taxon>
        <taxon>Bangiophyceae</taxon>
        <taxon>Bangiales</taxon>
        <taxon>Bangiaceae</taxon>
        <taxon>Pyropia</taxon>
    </lineage>
</organism>
<evidence type="ECO:0000313" key="1">
    <source>
        <dbReference type="EMBL" id="KAK1869201.1"/>
    </source>
</evidence>
<name>A0ACC3CGS5_PYRYE</name>
<accession>A0ACC3CGS5</accession>
<protein>
    <submittedName>
        <fullName evidence="1">Uncharacterized protein</fullName>
    </submittedName>
</protein>
<dbReference type="EMBL" id="CM020620">
    <property type="protein sequence ID" value="KAK1869201.1"/>
    <property type="molecule type" value="Genomic_DNA"/>
</dbReference>
<reference evidence="1" key="1">
    <citation type="submission" date="2019-11" db="EMBL/GenBank/DDBJ databases">
        <title>Nori genome reveals adaptations in red seaweeds to the harsh intertidal environment.</title>
        <authorList>
            <person name="Wang D."/>
            <person name="Mao Y."/>
        </authorList>
    </citation>
    <scope>NUCLEOTIDE SEQUENCE</scope>
    <source>
        <tissue evidence="1">Gametophyte</tissue>
    </source>
</reference>
<sequence>MEKHTSLSKDFEEFSRARGVDPKVVTSVSDAHLANFYHARLRGFVLMESTQKAISAAMTDYFSALKCVGRWQTGRDADGHVTFSGHPNKSDAVDAVKRNHLKALATRGCVVMPVDPFEVGQAAAYYDEHISGSAAIDPEKLGDLCLSLLSMNLLLRFDEASKIKREHVRRSRDPLGSLTFMVDIREITKNSLHGHRYRLESWPGIAGDPRVDPVLILGAHLLVRGEKPGYLFGASHRDRRGNLFMNAEKKMDADALMKRFRADLTAAGVDLADWMGTHSFKRGGVQLLKQLGVDDAAIKEHGRWSTMAAYFAYLAVCNRLEKRRMYASPMAALVDVFQQGGATAGTEIHALLVEMMGKTA</sequence>
<evidence type="ECO:0000313" key="2">
    <source>
        <dbReference type="Proteomes" id="UP000798662"/>
    </source>
</evidence>